<dbReference type="InterPro" id="IPR002661">
    <property type="entry name" value="Ribosome_recyc_fac"/>
</dbReference>
<dbReference type="Pfam" id="PF01765">
    <property type="entry name" value="RRF"/>
    <property type="match status" value="1"/>
</dbReference>
<dbReference type="AlphaFoldDB" id="A0A5Q0GX98"/>
<evidence type="ECO:0000313" key="5">
    <source>
        <dbReference type="Proteomes" id="UP000325787"/>
    </source>
</evidence>
<name>A0A5Q0GX98_SACSY</name>
<dbReference type="KEGG" id="ssyi:EKG83_15465"/>
<comment type="similarity">
    <text evidence="1">Belongs to the RRF family.</text>
</comment>
<dbReference type="GO" id="GO:0043023">
    <property type="term" value="F:ribosomal large subunit binding"/>
    <property type="evidence" value="ECO:0007669"/>
    <property type="project" value="TreeGrafter"/>
</dbReference>
<keyword evidence="2" id="KW-0648">Protein biosynthesis</keyword>
<dbReference type="PANTHER" id="PTHR20982">
    <property type="entry name" value="RIBOSOME RECYCLING FACTOR"/>
    <property type="match status" value="1"/>
</dbReference>
<proteinExistence type="inferred from homology"/>
<dbReference type="EMBL" id="CP034550">
    <property type="protein sequence ID" value="QFZ18677.1"/>
    <property type="molecule type" value="Genomic_DNA"/>
</dbReference>
<dbReference type="FunFam" id="3.30.1360.40:FF:000001">
    <property type="entry name" value="Ribosome-recycling factor"/>
    <property type="match status" value="1"/>
</dbReference>
<dbReference type="InterPro" id="IPR023584">
    <property type="entry name" value="Ribosome_recyc_fac_dom"/>
</dbReference>
<dbReference type="GO" id="GO:0002184">
    <property type="term" value="P:cytoplasmic translational termination"/>
    <property type="evidence" value="ECO:0007669"/>
    <property type="project" value="TreeGrafter"/>
</dbReference>
<evidence type="ECO:0000313" key="4">
    <source>
        <dbReference type="EMBL" id="QFZ18677.1"/>
    </source>
</evidence>
<feature type="domain" description="Ribosome recycling factor" evidence="3">
    <location>
        <begin position="1"/>
        <end position="148"/>
    </location>
</feature>
<keyword evidence="5" id="KW-1185">Reference proteome</keyword>
<dbReference type="Proteomes" id="UP000325787">
    <property type="component" value="Chromosome"/>
</dbReference>
<dbReference type="PANTHER" id="PTHR20982:SF3">
    <property type="entry name" value="MITOCHONDRIAL RIBOSOME RECYCLING FACTOR PSEUDO 1"/>
    <property type="match status" value="1"/>
</dbReference>
<dbReference type="Gene3D" id="3.30.1360.40">
    <property type="match status" value="1"/>
</dbReference>
<evidence type="ECO:0000256" key="2">
    <source>
        <dbReference type="ARBA" id="ARBA00022917"/>
    </source>
</evidence>
<dbReference type="SUPFAM" id="SSF55194">
    <property type="entry name" value="Ribosome recycling factor, RRF"/>
    <property type="match status" value="1"/>
</dbReference>
<evidence type="ECO:0000256" key="1">
    <source>
        <dbReference type="ARBA" id="ARBA00005912"/>
    </source>
</evidence>
<dbReference type="OrthoDB" id="9804006at2"/>
<dbReference type="InterPro" id="IPR036191">
    <property type="entry name" value="RRF_sf"/>
</dbReference>
<sequence>MLDGVRVDYYGVPTPLARMATVSVPEPRLITIKPWEGNQITAVGDAVRDAGLGLTPQVEGDLVRVPLQPLTEQERKEAVASAREHAETARTAVRESLREGERTATALAEGGSLDETGADGLHTRLRDLAERGLRQVDAVTAAAEQDILAV</sequence>
<organism evidence="4 5">
    <name type="scientific">Saccharothrix syringae</name>
    <name type="common">Nocardiopsis syringae</name>
    <dbReference type="NCBI Taxonomy" id="103733"/>
    <lineage>
        <taxon>Bacteria</taxon>
        <taxon>Bacillati</taxon>
        <taxon>Actinomycetota</taxon>
        <taxon>Actinomycetes</taxon>
        <taxon>Pseudonocardiales</taxon>
        <taxon>Pseudonocardiaceae</taxon>
        <taxon>Saccharothrix</taxon>
    </lineage>
</organism>
<evidence type="ECO:0000259" key="3">
    <source>
        <dbReference type="Pfam" id="PF01765"/>
    </source>
</evidence>
<accession>A0A5Q0GX98</accession>
<protein>
    <submittedName>
        <fullName evidence="4">Ribosome-recycling factor</fullName>
    </submittedName>
</protein>
<reference evidence="5" key="1">
    <citation type="journal article" date="2021" name="Curr. Microbiol.">
        <title>Complete genome of nocamycin-producing strain Saccharothrix syringae NRRL B-16468 reveals the biosynthetic potential for secondary metabolites.</title>
        <authorList>
            <person name="Mo X."/>
            <person name="Yang S."/>
        </authorList>
    </citation>
    <scope>NUCLEOTIDE SEQUENCE [LARGE SCALE GENOMIC DNA]</scope>
    <source>
        <strain evidence="5">ATCC 51364 / DSM 43886 / JCM 6844 / KCTC 9398 / NBRC 14523 / NRRL B-16468 / INA 2240</strain>
    </source>
</reference>
<dbReference type="GO" id="GO:0005829">
    <property type="term" value="C:cytosol"/>
    <property type="evidence" value="ECO:0007669"/>
    <property type="project" value="GOC"/>
</dbReference>
<gene>
    <name evidence="4" type="ORF">EKG83_15465</name>
</gene>
<dbReference type="Gene3D" id="1.10.132.20">
    <property type="entry name" value="Ribosome-recycling factor"/>
    <property type="match status" value="1"/>
</dbReference>